<dbReference type="PANTHER" id="PTHR42789:SF1">
    <property type="entry name" value="D-ISOMER SPECIFIC 2-HYDROXYACID DEHYDROGENASE FAMILY PROTEIN (AFU_ORTHOLOGUE AFUA_6G10090)"/>
    <property type="match status" value="1"/>
</dbReference>
<dbReference type="SUPFAM" id="SSF51735">
    <property type="entry name" value="NAD(P)-binding Rossmann-fold domains"/>
    <property type="match status" value="1"/>
</dbReference>
<dbReference type="Pfam" id="PF02826">
    <property type="entry name" value="2-Hacid_dh_C"/>
    <property type="match status" value="1"/>
</dbReference>
<dbReference type="RefSeq" id="WP_013253522.1">
    <property type="nucleotide sequence ID" value="NC_014364.1"/>
</dbReference>
<feature type="domain" description="D-isomer specific 2-hydroxyacid dehydrogenase NAD-binding" evidence="6">
    <location>
        <begin position="109"/>
        <end position="285"/>
    </location>
</feature>
<evidence type="ECO:0000313" key="7">
    <source>
        <dbReference type="EMBL" id="ADK80058.1"/>
    </source>
</evidence>
<dbReference type="Gene3D" id="3.40.50.720">
    <property type="entry name" value="NAD(P)-binding Rossmann-like Domain"/>
    <property type="match status" value="2"/>
</dbReference>
<evidence type="ECO:0000256" key="1">
    <source>
        <dbReference type="ARBA" id="ARBA00005854"/>
    </source>
</evidence>
<dbReference type="eggNOG" id="COG0111">
    <property type="taxonomic scope" value="Bacteria"/>
</dbReference>
<evidence type="ECO:0000256" key="4">
    <source>
        <dbReference type="RuleBase" id="RU003719"/>
    </source>
</evidence>
<dbReference type="AlphaFoldDB" id="E1RCH8"/>
<protein>
    <submittedName>
        <fullName evidence="7">D-isomer specific 2-hydroxyacid dehydrogenase NAD-binding protein</fullName>
    </submittedName>
</protein>
<dbReference type="EMBL" id="CP002116">
    <property type="protein sequence ID" value="ADK80058.1"/>
    <property type="molecule type" value="Genomic_DNA"/>
</dbReference>
<dbReference type="GO" id="GO:0016616">
    <property type="term" value="F:oxidoreductase activity, acting on the CH-OH group of donors, NAD or NADP as acceptor"/>
    <property type="evidence" value="ECO:0007669"/>
    <property type="project" value="InterPro"/>
</dbReference>
<dbReference type="KEGG" id="ssm:Spirs_0924"/>
<dbReference type="SUPFAM" id="SSF52283">
    <property type="entry name" value="Formate/glycerate dehydrogenase catalytic domain-like"/>
    <property type="match status" value="1"/>
</dbReference>
<dbReference type="InterPro" id="IPR043322">
    <property type="entry name" value="CtBP"/>
</dbReference>
<evidence type="ECO:0000256" key="2">
    <source>
        <dbReference type="ARBA" id="ARBA00023002"/>
    </source>
</evidence>
<dbReference type="InterPro" id="IPR006140">
    <property type="entry name" value="D-isomer_DH_NAD-bd"/>
</dbReference>
<dbReference type="STRING" id="573413.Spirs_0924"/>
<dbReference type="GO" id="GO:0051287">
    <property type="term" value="F:NAD binding"/>
    <property type="evidence" value="ECO:0007669"/>
    <property type="project" value="InterPro"/>
</dbReference>
<evidence type="ECO:0000259" key="5">
    <source>
        <dbReference type="Pfam" id="PF00389"/>
    </source>
</evidence>
<dbReference type="HOGENOM" id="CLU_019796_1_3_12"/>
<dbReference type="Pfam" id="PF00389">
    <property type="entry name" value="2-Hacid_dh"/>
    <property type="match status" value="1"/>
</dbReference>
<dbReference type="PANTHER" id="PTHR42789">
    <property type="entry name" value="D-ISOMER SPECIFIC 2-HYDROXYACID DEHYDROGENASE FAMILY PROTEIN (AFU_ORTHOLOGUE AFUA_6G10090)"/>
    <property type="match status" value="1"/>
</dbReference>
<dbReference type="OrthoDB" id="9805416at2"/>
<proteinExistence type="inferred from homology"/>
<dbReference type="CDD" id="cd05299">
    <property type="entry name" value="CtBP_dh"/>
    <property type="match status" value="1"/>
</dbReference>
<organism evidence="7 8">
    <name type="scientific">Sediminispirochaeta smaragdinae (strain DSM 11293 / JCM 15392 / SEBR 4228)</name>
    <name type="common">Spirochaeta smaragdinae</name>
    <dbReference type="NCBI Taxonomy" id="573413"/>
    <lineage>
        <taxon>Bacteria</taxon>
        <taxon>Pseudomonadati</taxon>
        <taxon>Spirochaetota</taxon>
        <taxon>Spirochaetia</taxon>
        <taxon>Spirochaetales</taxon>
        <taxon>Spirochaetaceae</taxon>
        <taxon>Sediminispirochaeta</taxon>
    </lineage>
</organism>
<sequence length="317" mass="34961">MSFLVAQVDYDYPDTRIEREIIEAAGGELKSAHLRDEQELIDFAADADAVIVQYAPITRNVLEHLPSCKIVSRYGIGIDNVDTIAAQELGIYVAHNPEYCIDEVSDHALAMIMTLQRQIASGTDLVKQGIWDFTKLTPIKASPQTTIGIIGFGHIGRRIAQKLQAIGFSCIAHDPYVAQETFDSHGVRRVALPYLMQHADCITVHCSLTDETKNLVDAAMIGLMKPEAYIVNTSRGPVIDVDALSLALRQGKVRGAALDVLPEEPPKSFEEIAHLPSLLLTPHIAFYSETAIVELRSSIARQVVQVMQNEPPQYNAY</sequence>
<dbReference type="InterPro" id="IPR050857">
    <property type="entry name" value="D-2-hydroxyacid_DH"/>
</dbReference>
<dbReference type="InterPro" id="IPR006139">
    <property type="entry name" value="D-isomer_2_OHA_DH_cat_dom"/>
</dbReference>
<evidence type="ECO:0000313" key="8">
    <source>
        <dbReference type="Proteomes" id="UP000002318"/>
    </source>
</evidence>
<comment type="similarity">
    <text evidence="1 4">Belongs to the D-isomer specific 2-hydroxyacid dehydrogenase family.</text>
</comment>
<accession>E1RCH8</accession>
<reference evidence="7 8" key="1">
    <citation type="journal article" date="2010" name="Stand. Genomic Sci.">
        <title>Complete genome sequence of Spirochaeta smaragdinae type strain (SEBR 4228).</title>
        <authorList>
            <person name="Mavromatis K."/>
            <person name="Yasawong M."/>
            <person name="Chertkov O."/>
            <person name="Lapidus A."/>
            <person name="Lucas S."/>
            <person name="Nolan M."/>
            <person name="Del Rio T.G."/>
            <person name="Tice H."/>
            <person name="Cheng J.F."/>
            <person name="Pitluck S."/>
            <person name="Liolios K."/>
            <person name="Ivanova N."/>
            <person name="Tapia R."/>
            <person name="Han C."/>
            <person name="Bruce D."/>
            <person name="Goodwin L."/>
            <person name="Pati A."/>
            <person name="Chen A."/>
            <person name="Palaniappan K."/>
            <person name="Land M."/>
            <person name="Hauser L."/>
            <person name="Chang Y.J."/>
            <person name="Jeffries C.D."/>
            <person name="Detter J.C."/>
            <person name="Rohde M."/>
            <person name="Brambilla E."/>
            <person name="Spring S."/>
            <person name="Goker M."/>
            <person name="Sikorski J."/>
            <person name="Woyke T."/>
            <person name="Bristow J."/>
            <person name="Eisen J.A."/>
            <person name="Markowitz V."/>
            <person name="Hugenholtz P."/>
            <person name="Klenk H.P."/>
            <person name="Kyrpides N.C."/>
        </authorList>
    </citation>
    <scope>NUCLEOTIDE SEQUENCE [LARGE SCALE GENOMIC DNA]</scope>
    <source>
        <strain evidence="8">DSM 11293 / JCM 15392 / SEBR 4228</strain>
    </source>
</reference>
<feature type="domain" description="D-isomer specific 2-hydroxyacid dehydrogenase catalytic" evidence="5">
    <location>
        <begin position="18"/>
        <end position="313"/>
    </location>
</feature>
<dbReference type="Proteomes" id="UP000002318">
    <property type="component" value="Chromosome"/>
</dbReference>
<evidence type="ECO:0000259" key="6">
    <source>
        <dbReference type="Pfam" id="PF02826"/>
    </source>
</evidence>
<keyword evidence="3" id="KW-0520">NAD</keyword>
<keyword evidence="8" id="KW-1185">Reference proteome</keyword>
<keyword evidence="2 4" id="KW-0560">Oxidoreductase</keyword>
<evidence type="ECO:0000256" key="3">
    <source>
        <dbReference type="ARBA" id="ARBA00023027"/>
    </source>
</evidence>
<dbReference type="GO" id="GO:0003714">
    <property type="term" value="F:transcription corepressor activity"/>
    <property type="evidence" value="ECO:0007669"/>
    <property type="project" value="InterPro"/>
</dbReference>
<dbReference type="InterPro" id="IPR036291">
    <property type="entry name" value="NAD(P)-bd_dom_sf"/>
</dbReference>
<name>E1RCH8_SEDSS</name>
<gene>
    <name evidence="7" type="ordered locus">Spirs_0924</name>
</gene>